<evidence type="ECO:0000259" key="7">
    <source>
        <dbReference type="Pfam" id="PF04129"/>
    </source>
</evidence>
<comment type="similarity">
    <text evidence="2">Belongs to the VPS52 family.</text>
</comment>
<dbReference type="AlphaFoldDB" id="A0A5A8CSC5"/>
<feature type="region of interest" description="Disordered" evidence="6">
    <location>
        <begin position="1013"/>
        <end position="1044"/>
    </location>
</feature>
<feature type="compositionally biased region" description="Basic and acidic residues" evidence="6">
    <location>
        <begin position="675"/>
        <end position="695"/>
    </location>
</feature>
<feature type="domain" description="Vps52 C-terminal" evidence="8">
    <location>
        <begin position="479"/>
        <end position="585"/>
    </location>
</feature>
<reference evidence="9 10" key="1">
    <citation type="submission" date="2019-07" db="EMBL/GenBank/DDBJ databases">
        <title>Genomes of Cafeteria roenbergensis.</title>
        <authorList>
            <person name="Fischer M.G."/>
            <person name="Hackl T."/>
            <person name="Roman M."/>
        </authorList>
    </citation>
    <scope>NUCLEOTIDE SEQUENCE [LARGE SCALE GENOMIC DNA]</scope>
    <source>
        <strain evidence="9 10">Cflag</strain>
    </source>
</reference>
<keyword evidence="5" id="KW-0333">Golgi apparatus</keyword>
<dbReference type="InterPro" id="IPR048361">
    <property type="entry name" value="Vps52_C"/>
</dbReference>
<evidence type="ECO:0000256" key="6">
    <source>
        <dbReference type="SAM" id="MobiDB-lite"/>
    </source>
</evidence>
<feature type="region of interest" description="Disordered" evidence="6">
    <location>
        <begin position="1"/>
        <end position="106"/>
    </location>
</feature>
<feature type="compositionally biased region" description="Low complexity" evidence="6">
    <location>
        <begin position="44"/>
        <end position="57"/>
    </location>
</feature>
<dbReference type="GO" id="GO:0019905">
    <property type="term" value="F:syntaxin binding"/>
    <property type="evidence" value="ECO:0007669"/>
    <property type="project" value="TreeGrafter"/>
</dbReference>
<feature type="region of interest" description="Disordered" evidence="6">
    <location>
        <begin position="590"/>
        <end position="612"/>
    </location>
</feature>
<accession>A0A5A8CSC5</accession>
<dbReference type="GO" id="GO:0006896">
    <property type="term" value="P:Golgi to vacuole transport"/>
    <property type="evidence" value="ECO:0007669"/>
    <property type="project" value="TreeGrafter"/>
</dbReference>
<sequence length="1044" mass="108006">MSDEEDAARMALFGSRASRPAPPKAGNPFAEDGPAKKPPRKAESGAGAAASPAAASGGDDEEEALRSDLFRGTSGEAGILARRRQEAERGDDGSDGPGSQHEGDAQDIGDDVEIDLDFDHLDETTTEVDLATIDEDLARFRKHPFVGEALSRGVDLASYADTLSRQLREVEMASVADYVSEAPAFAQLYREMTESEGALGRLQTLLLGFQRNLEGIGAEISQLKRETSTKKHGLANRSAVGARLQAFLAKVAVSPEMISSICDGPVDDGFVDDVRALSDKLAFAARQGRAARGSGVSGSGGDESGSAESSDGLLSGLGIDPFETAAGRDALPQLEGLRLRAVSRCRTHLLQSFEELRRPRSNPQAFQAHVLLRQRALMTFLLTHAREVGREVVAAYVGLWSKSLHALVKSYHAGLMRSCAPVATAADLVVPDTSAAAAAAAGAAGGRGGGGGGGFFARFSSAGTGLGAGRRRPDDARALAVRGRAAVLRRASDPPEPVHEVESSGRLLAYEEVFRASQRHVVQLAATEHAFCLAFFGRSVGPDAYTGVMAAPVSAALECFSEQVGRSHDAVGLLLMINLTALHRSAAVEGITGTGPPRSAHGDADDASVSTENGAAAAGAAAAESDAGSAAAVPAAKAASSSGGAAATDAERKPSASDARPAGGGSAAAADDADAEARADAAAERAAQARRDRGESSAADARPPPPRGALPVMEGYFDRVTMCLWPRLKASLDAHAGSLRRADAARLGAVSVAPHFAAVRYAELAASVLGLHRGLRRLGGFGDDMLRHNMALMRSELDALLGRLAARHPAREVRVAFLHNTYRRCAALLAERRAPEDEVAHFADAAAAQAELFAAEAVTAHFARMVALVNRCEADMVQAAAAAGQLPEGVSGSDLAELLDAVPRGSSGELRLPASIKPRLDAAEAEALVRDFSGAWSGALGGLNDAVQRLVGSVDASGALEVLKKTAFRMLSLYARLLDIVKRVFPGTPAFMREAVSVPSILREIQRYARAGQEAAQSAAGGGDPASGSADDAAGAASAGPSTA</sequence>
<dbReference type="GO" id="GO:0015031">
    <property type="term" value="P:protein transport"/>
    <property type="evidence" value="ECO:0007669"/>
    <property type="project" value="UniProtKB-KW"/>
</dbReference>
<dbReference type="Proteomes" id="UP000325113">
    <property type="component" value="Unassembled WGS sequence"/>
</dbReference>
<protein>
    <recommendedName>
        <fullName evidence="11">Vacuolar protein sorting-associated protein 52 homolog</fullName>
    </recommendedName>
</protein>
<evidence type="ECO:0000313" key="10">
    <source>
        <dbReference type="Proteomes" id="UP000325113"/>
    </source>
</evidence>
<feature type="compositionally biased region" description="Basic and acidic residues" evidence="6">
    <location>
        <begin position="83"/>
        <end position="92"/>
    </location>
</feature>
<dbReference type="GO" id="GO:0042147">
    <property type="term" value="P:retrograde transport, endosome to Golgi"/>
    <property type="evidence" value="ECO:0007669"/>
    <property type="project" value="TreeGrafter"/>
</dbReference>
<feature type="region of interest" description="Disordered" evidence="6">
    <location>
        <begin position="641"/>
        <end position="710"/>
    </location>
</feature>
<proteinExistence type="inferred from homology"/>
<keyword evidence="3" id="KW-0813">Transport</keyword>
<dbReference type="Pfam" id="PF20655">
    <property type="entry name" value="Vps52_C"/>
    <property type="match status" value="2"/>
</dbReference>
<gene>
    <name evidence="9" type="ORF">FNF31_06148</name>
</gene>
<feature type="compositionally biased region" description="Low complexity" evidence="6">
    <location>
        <begin position="1026"/>
        <end position="1044"/>
    </location>
</feature>
<comment type="caution">
    <text evidence="9">The sequence shown here is derived from an EMBL/GenBank/DDBJ whole genome shotgun (WGS) entry which is preliminary data.</text>
</comment>
<evidence type="ECO:0000256" key="4">
    <source>
        <dbReference type="ARBA" id="ARBA00022927"/>
    </source>
</evidence>
<name>A0A5A8CSC5_CAFRO</name>
<dbReference type="GO" id="GO:0000938">
    <property type="term" value="C:GARP complex"/>
    <property type="evidence" value="ECO:0007669"/>
    <property type="project" value="TreeGrafter"/>
</dbReference>
<comment type="subcellular location">
    <subcellularLocation>
        <location evidence="1">Golgi apparatus</location>
        <location evidence="1">trans-Golgi network</location>
    </subcellularLocation>
</comment>
<dbReference type="InterPro" id="IPR048319">
    <property type="entry name" value="Vps52_CC"/>
</dbReference>
<evidence type="ECO:0000259" key="8">
    <source>
        <dbReference type="Pfam" id="PF20655"/>
    </source>
</evidence>
<evidence type="ECO:0000256" key="3">
    <source>
        <dbReference type="ARBA" id="ARBA00022448"/>
    </source>
</evidence>
<evidence type="ECO:0000256" key="1">
    <source>
        <dbReference type="ARBA" id="ARBA00004601"/>
    </source>
</evidence>
<evidence type="ECO:0000313" key="9">
    <source>
        <dbReference type="EMBL" id="KAA0155080.1"/>
    </source>
</evidence>
<dbReference type="InterPro" id="IPR007258">
    <property type="entry name" value="Vps52"/>
</dbReference>
<dbReference type="PANTHER" id="PTHR14190">
    <property type="entry name" value="SUPPRESSOR OF ACTIN MUTATIONS 2/VACUOLAR PROTEIN SORTING 52"/>
    <property type="match status" value="1"/>
</dbReference>
<evidence type="ECO:0000256" key="2">
    <source>
        <dbReference type="ARBA" id="ARBA00008180"/>
    </source>
</evidence>
<evidence type="ECO:0000256" key="5">
    <source>
        <dbReference type="ARBA" id="ARBA00023034"/>
    </source>
</evidence>
<keyword evidence="4" id="KW-0653">Protein transport</keyword>
<dbReference type="GO" id="GO:0032456">
    <property type="term" value="P:endocytic recycling"/>
    <property type="evidence" value="ECO:0007669"/>
    <property type="project" value="TreeGrafter"/>
</dbReference>
<dbReference type="Pfam" id="PF04129">
    <property type="entry name" value="Vps52_CC"/>
    <property type="match status" value="1"/>
</dbReference>
<dbReference type="PANTHER" id="PTHR14190:SF7">
    <property type="entry name" value="VACUOLAR PROTEIN SORTING-ASSOCIATED PROTEIN 52 HOMOLOG"/>
    <property type="match status" value="1"/>
</dbReference>
<organism evidence="9 10">
    <name type="scientific">Cafeteria roenbergensis</name>
    <name type="common">Marine flagellate</name>
    <dbReference type="NCBI Taxonomy" id="33653"/>
    <lineage>
        <taxon>Eukaryota</taxon>
        <taxon>Sar</taxon>
        <taxon>Stramenopiles</taxon>
        <taxon>Bigyra</taxon>
        <taxon>Opalozoa</taxon>
        <taxon>Bicosoecida</taxon>
        <taxon>Cafeteriaceae</taxon>
        <taxon>Cafeteria</taxon>
    </lineage>
</organism>
<evidence type="ECO:0008006" key="11">
    <source>
        <dbReference type="Google" id="ProtNLM"/>
    </source>
</evidence>
<dbReference type="GO" id="GO:0005829">
    <property type="term" value="C:cytosol"/>
    <property type="evidence" value="ECO:0007669"/>
    <property type="project" value="GOC"/>
</dbReference>
<feature type="domain" description="Vps52 C-terminal" evidence="8">
    <location>
        <begin position="709"/>
        <end position="851"/>
    </location>
</feature>
<feature type="region of interest" description="Disordered" evidence="6">
    <location>
        <begin position="291"/>
        <end position="311"/>
    </location>
</feature>
<feature type="domain" description="Vps52 coiled-coil" evidence="7">
    <location>
        <begin position="177"/>
        <end position="381"/>
    </location>
</feature>
<dbReference type="EMBL" id="VLTM01000089">
    <property type="protein sequence ID" value="KAA0155080.1"/>
    <property type="molecule type" value="Genomic_DNA"/>
</dbReference>